<dbReference type="Pfam" id="PF13911">
    <property type="entry name" value="AhpC-TSA_2"/>
    <property type="match status" value="1"/>
</dbReference>
<dbReference type="Proteomes" id="UP000238479">
    <property type="component" value="Chromosome 2"/>
</dbReference>
<dbReference type="InterPro" id="IPR036249">
    <property type="entry name" value="Thioredoxin-like_sf"/>
</dbReference>
<accession>A0A2P6RP95</accession>
<dbReference type="Gramene" id="PRQ48263">
    <property type="protein sequence ID" value="PRQ48263"/>
    <property type="gene ID" value="RchiOBHm_Chr2g0108771"/>
</dbReference>
<evidence type="ECO:0000313" key="1">
    <source>
        <dbReference type="EMBL" id="PRQ48263.1"/>
    </source>
</evidence>
<dbReference type="PANTHER" id="PTHR28630:SF23">
    <property type="entry name" value="THIOREDOXIN SUPERFAMILY PROTEIN"/>
    <property type="match status" value="1"/>
</dbReference>
<evidence type="ECO:0000313" key="2">
    <source>
        <dbReference type="Proteomes" id="UP000238479"/>
    </source>
</evidence>
<proteinExistence type="predicted"/>
<reference evidence="1 2" key="1">
    <citation type="journal article" date="2018" name="Nat. Genet.">
        <title>The Rosa genome provides new insights in the design of modern roses.</title>
        <authorList>
            <person name="Bendahmane M."/>
        </authorList>
    </citation>
    <scope>NUCLEOTIDE SEQUENCE [LARGE SCALE GENOMIC DNA]</scope>
    <source>
        <strain evidence="2">cv. Old Blush</strain>
    </source>
</reference>
<dbReference type="OMA" id="GCPGSWE"/>
<organism evidence="1 2">
    <name type="scientific">Rosa chinensis</name>
    <name type="common">China rose</name>
    <dbReference type="NCBI Taxonomy" id="74649"/>
    <lineage>
        <taxon>Eukaryota</taxon>
        <taxon>Viridiplantae</taxon>
        <taxon>Streptophyta</taxon>
        <taxon>Embryophyta</taxon>
        <taxon>Tracheophyta</taxon>
        <taxon>Spermatophyta</taxon>
        <taxon>Magnoliopsida</taxon>
        <taxon>eudicotyledons</taxon>
        <taxon>Gunneridae</taxon>
        <taxon>Pentapetalae</taxon>
        <taxon>rosids</taxon>
        <taxon>fabids</taxon>
        <taxon>Rosales</taxon>
        <taxon>Rosaceae</taxon>
        <taxon>Rosoideae</taxon>
        <taxon>Rosoideae incertae sedis</taxon>
        <taxon>Rosa</taxon>
    </lineage>
</organism>
<sequence length="199" mass="21604">MTSALDFSPSISESLGDVTIFTAAGDAVQFKDLWDQNEGVVVVALLRHFGCPGSWELAATLKESKAKFDSAGVKLIAVGVGSPDKACVLAERVLFFPCLVTISLYADPDRKAYNILGLYYGWGPTFFNPAIISRFGALRKAVKNYTIKATPDDRSGVLQQGGMFVFKGKQLLYARKDKETSDHAPLDDILDVCCKVPVS</sequence>
<dbReference type="EMBL" id="PDCK01000040">
    <property type="protein sequence ID" value="PRQ48263.1"/>
    <property type="molecule type" value="Genomic_DNA"/>
</dbReference>
<protein>
    <submittedName>
        <fullName evidence="1">Putative thioredoxin-like, peroxiredoxin-like FAM213/AAED1</fullName>
    </submittedName>
</protein>
<dbReference type="SUPFAM" id="SSF52833">
    <property type="entry name" value="Thioredoxin-like"/>
    <property type="match status" value="1"/>
</dbReference>
<dbReference type="CDD" id="cd02970">
    <property type="entry name" value="PRX_like2"/>
    <property type="match status" value="1"/>
</dbReference>
<dbReference type="InterPro" id="IPR032801">
    <property type="entry name" value="PXL2A/B/C"/>
</dbReference>
<comment type="caution">
    <text evidence="1">The sequence shown here is derived from an EMBL/GenBank/DDBJ whole genome shotgun (WGS) entry which is preliminary data.</text>
</comment>
<dbReference type="GO" id="GO:0009507">
    <property type="term" value="C:chloroplast"/>
    <property type="evidence" value="ECO:0007669"/>
    <property type="project" value="TreeGrafter"/>
</dbReference>
<dbReference type="FunFam" id="3.40.30.10:FF:000166">
    <property type="entry name" value="Thioredoxin-like protein AAED1, chloroplastic"/>
    <property type="match status" value="1"/>
</dbReference>
<name>A0A2P6RP95_ROSCH</name>
<keyword evidence="2" id="KW-1185">Reference proteome</keyword>
<gene>
    <name evidence="1" type="ORF">RchiOBHm_Chr2g0108771</name>
</gene>
<dbReference type="AlphaFoldDB" id="A0A2P6RP95"/>
<dbReference type="Gene3D" id="3.40.30.10">
    <property type="entry name" value="Glutaredoxin"/>
    <property type="match status" value="1"/>
</dbReference>
<dbReference type="PANTHER" id="PTHR28630">
    <property type="match status" value="1"/>
</dbReference>